<proteinExistence type="predicted"/>
<dbReference type="EMBL" id="JASCTH010000007">
    <property type="protein sequence ID" value="MDI6099443.1"/>
    <property type="molecule type" value="Genomic_DNA"/>
</dbReference>
<dbReference type="Proteomes" id="UP001241758">
    <property type="component" value="Unassembled WGS sequence"/>
</dbReference>
<evidence type="ECO:0000313" key="1">
    <source>
        <dbReference type="EMBL" id="MDI6099443.1"/>
    </source>
</evidence>
<comment type="caution">
    <text evidence="1">The sequence shown here is derived from an EMBL/GenBank/DDBJ whole genome shotgun (WGS) entry which is preliminary data.</text>
</comment>
<dbReference type="RefSeq" id="WP_282759626.1">
    <property type="nucleotide sequence ID" value="NZ_JASCTH010000007.1"/>
</dbReference>
<organism evidence="1 2">
    <name type="scientific">Actinoplanes sandaracinus</name>
    <dbReference type="NCBI Taxonomy" id="3045177"/>
    <lineage>
        <taxon>Bacteria</taxon>
        <taxon>Bacillati</taxon>
        <taxon>Actinomycetota</taxon>
        <taxon>Actinomycetes</taxon>
        <taxon>Micromonosporales</taxon>
        <taxon>Micromonosporaceae</taxon>
        <taxon>Actinoplanes</taxon>
    </lineage>
</organism>
<protein>
    <submittedName>
        <fullName evidence="1">Uncharacterized protein</fullName>
    </submittedName>
</protein>
<gene>
    <name evidence="1" type="ORF">QLQ12_12645</name>
</gene>
<keyword evidence="2" id="KW-1185">Reference proteome</keyword>
<reference evidence="1 2" key="1">
    <citation type="submission" date="2023-05" db="EMBL/GenBank/DDBJ databases">
        <title>Actinoplanes sp. NEAU-A12 genome sequencing.</title>
        <authorList>
            <person name="Wang Z.-S."/>
        </authorList>
    </citation>
    <scope>NUCLEOTIDE SEQUENCE [LARGE SCALE GENOMIC DNA]</scope>
    <source>
        <strain evidence="1 2">NEAU-A12</strain>
    </source>
</reference>
<sequence length="87" mass="9614">MGDWLGLPPRPPAWCWLGPAYARLVRRGIDGESIAGGLLYTGGPWVDPRLHAHLDEVDPSRRTARRIPRGLRRSTLGLLLSGRPGPR</sequence>
<accession>A0ABT6WI78</accession>
<name>A0ABT6WI78_9ACTN</name>
<evidence type="ECO:0000313" key="2">
    <source>
        <dbReference type="Proteomes" id="UP001241758"/>
    </source>
</evidence>